<evidence type="ECO:0000313" key="2">
    <source>
        <dbReference type="Proteomes" id="UP000314294"/>
    </source>
</evidence>
<evidence type="ECO:0000313" key="1">
    <source>
        <dbReference type="EMBL" id="TNN57041.1"/>
    </source>
</evidence>
<accession>A0A4Z2GUL3</accession>
<dbReference type="Proteomes" id="UP000314294">
    <property type="component" value="Unassembled WGS sequence"/>
</dbReference>
<organism evidence="1 2">
    <name type="scientific">Liparis tanakae</name>
    <name type="common">Tanaka's snailfish</name>
    <dbReference type="NCBI Taxonomy" id="230148"/>
    <lineage>
        <taxon>Eukaryota</taxon>
        <taxon>Metazoa</taxon>
        <taxon>Chordata</taxon>
        <taxon>Craniata</taxon>
        <taxon>Vertebrata</taxon>
        <taxon>Euteleostomi</taxon>
        <taxon>Actinopterygii</taxon>
        <taxon>Neopterygii</taxon>
        <taxon>Teleostei</taxon>
        <taxon>Neoteleostei</taxon>
        <taxon>Acanthomorphata</taxon>
        <taxon>Eupercaria</taxon>
        <taxon>Perciformes</taxon>
        <taxon>Cottioidei</taxon>
        <taxon>Cottales</taxon>
        <taxon>Liparidae</taxon>
        <taxon>Liparis</taxon>
    </lineage>
</organism>
<dbReference type="AlphaFoldDB" id="A0A4Z2GUL3"/>
<name>A0A4Z2GUL3_9TELE</name>
<keyword evidence="2" id="KW-1185">Reference proteome</keyword>
<protein>
    <submittedName>
        <fullName evidence="1">Uncharacterized protein</fullName>
    </submittedName>
</protein>
<dbReference type="EMBL" id="SRLO01000415">
    <property type="protein sequence ID" value="TNN57041.1"/>
    <property type="molecule type" value="Genomic_DNA"/>
</dbReference>
<reference evidence="1 2" key="1">
    <citation type="submission" date="2019-03" db="EMBL/GenBank/DDBJ databases">
        <title>First draft genome of Liparis tanakae, snailfish: a comprehensive survey of snailfish specific genes.</title>
        <authorList>
            <person name="Kim W."/>
            <person name="Song I."/>
            <person name="Jeong J.-H."/>
            <person name="Kim D."/>
            <person name="Kim S."/>
            <person name="Ryu S."/>
            <person name="Song J.Y."/>
            <person name="Lee S.K."/>
        </authorList>
    </citation>
    <scope>NUCLEOTIDE SEQUENCE [LARGE SCALE GENOMIC DNA]</scope>
    <source>
        <tissue evidence="1">Muscle</tissue>
    </source>
</reference>
<gene>
    <name evidence="1" type="ORF">EYF80_032762</name>
</gene>
<comment type="caution">
    <text evidence="1">The sequence shown here is derived from an EMBL/GenBank/DDBJ whole genome shotgun (WGS) entry which is preliminary data.</text>
</comment>
<sequence length="154" mass="16194">MHSIVASSALVPRVASSSTAFTVFRRDVTLVTMTCQRNGEVMSLTVGPGEPMLVAPSLTTSVSCVMVLAEDWAAWDSFSWLDAAPATSSLVSSTSALAVFKMLSLRDGTRRVTICSKCSSRGEHDGGVQVSDDAGYGAGRRDTGLGAFVPRLQC</sequence>
<proteinExistence type="predicted"/>